<keyword evidence="4" id="KW-0267">Excision nuclease</keyword>
<keyword evidence="8" id="KW-0378">Hydrolase</keyword>
<dbReference type="GO" id="GO:0006289">
    <property type="term" value="P:nucleotide-excision repair"/>
    <property type="evidence" value="ECO:0007669"/>
    <property type="project" value="InterPro"/>
</dbReference>
<dbReference type="PROSITE" id="PS50151">
    <property type="entry name" value="UVR"/>
    <property type="match status" value="1"/>
</dbReference>
<dbReference type="EMBL" id="CP042593">
    <property type="protein sequence ID" value="QED49434.1"/>
    <property type="molecule type" value="Genomic_DNA"/>
</dbReference>
<dbReference type="PANTHER" id="PTHR30562:SF1">
    <property type="entry name" value="UVRABC SYSTEM PROTEIN C"/>
    <property type="match status" value="1"/>
</dbReference>
<dbReference type="SUPFAM" id="SSF82771">
    <property type="entry name" value="GIY-YIG endonuclease"/>
    <property type="match status" value="1"/>
</dbReference>
<feature type="domain" description="UVR" evidence="6">
    <location>
        <begin position="181"/>
        <end position="216"/>
    </location>
</feature>
<dbReference type="PANTHER" id="PTHR30562">
    <property type="entry name" value="UVRC/OXIDOREDUCTASE"/>
    <property type="match status" value="1"/>
</dbReference>
<organism evidence="8 9">
    <name type="scientific">Cytobacillus dafuensis</name>
    <name type="common">Bacillus dafuensis</name>
    <dbReference type="NCBI Taxonomy" id="1742359"/>
    <lineage>
        <taxon>Bacteria</taxon>
        <taxon>Bacillati</taxon>
        <taxon>Bacillota</taxon>
        <taxon>Bacilli</taxon>
        <taxon>Bacillales</taxon>
        <taxon>Bacillaceae</taxon>
        <taxon>Cytobacillus</taxon>
    </lineage>
</organism>
<accession>A0A5B8Z8Z7</accession>
<dbReference type="GO" id="GO:0009380">
    <property type="term" value="C:excinuclease repair complex"/>
    <property type="evidence" value="ECO:0007669"/>
    <property type="project" value="TreeGrafter"/>
</dbReference>
<dbReference type="InterPro" id="IPR036876">
    <property type="entry name" value="UVR_dom_sf"/>
</dbReference>
<dbReference type="InterPro" id="IPR035901">
    <property type="entry name" value="GIY-YIG_endonuc_sf"/>
</dbReference>
<dbReference type="Proteomes" id="UP000321555">
    <property type="component" value="Chromosome"/>
</dbReference>
<dbReference type="STRING" id="1742359.GCA_001439625_03615"/>
<dbReference type="Pfam" id="PF02151">
    <property type="entry name" value="UVR"/>
    <property type="match status" value="1"/>
</dbReference>
<dbReference type="KEGG" id="bda:FSZ17_20405"/>
<keyword evidence="8" id="KW-0547">Nucleotide-binding</keyword>
<dbReference type="InterPro" id="IPR000305">
    <property type="entry name" value="GIY-YIG_endonuc"/>
</dbReference>
<keyword evidence="1" id="KW-0963">Cytoplasm</keyword>
<dbReference type="SMART" id="SM00465">
    <property type="entry name" value="GIYc"/>
    <property type="match status" value="1"/>
</dbReference>
<keyword evidence="2" id="KW-0227">DNA damage</keyword>
<evidence type="ECO:0000256" key="3">
    <source>
        <dbReference type="ARBA" id="ARBA00022769"/>
    </source>
</evidence>
<dbReference type="Gene3D" id="3.40.1440.10">
    <property type="entry name" value="GIY-YIG endonuclease"/>
    <property type="match status" value="1"/>
</dbReference>
<dbReference type="GO" id="GO:0004518">
    <property type="term" value="F:nuclease activity"/>
    <property type="evidence" value="ECO:0007669"/>
    <property type="project" value="UniProtKB-KW"/>
</dbReference>
<name>A0A5B8Z8Z7_CYTDA</name>
<dbReference type="CDD" id="cd10434">
    <property type="entry name" value="GIY-YIG_UvrC_Cho"/>
    <property type="match status" value="1"/>
</dbReference>
<protein>
    <submittedName>
        <fullName evidence="8">DNA helicase UvrC</fullName>
    </submittedName>
</protein>
<evidence type="ECO:0000313" key="8">
    <source>
        <dbReference type="EMBL" id="QED49434.1"/>
    </source>
</evidence>
<dbReference type="SUPFAM" id="SSF46600">
    <property type="entry name" value="C-terminal UvrC-binding domain of UvrB"/>
    <property type="match status" value="1"/>
</dbReference>
<sequence length="351" mass="40930">MKDSHGQIIYVGKAKKLKNRVQSYFQNSKNHSPKVNKLKKHLKDFDYILTDTEFDAFLLECQLIKKHKPLYNRIMKNPQSFTYIVIKMDKKFRQIEIAHNPIEHDGNLYFGPFTSKSRVERAIQGIKECFKLCCSNPTRKNTACLNYSLGLCLGMCLGGPAVQQYNEIIDKFIAFLQGNDKRILEDMKQMMVTASEKFEFEAASKYRDHIQTVSALLNKEMMIEFTEKNHNLVIIEKLNETTIKLFLIKRTNVLYHQKFSLDTENKEQLIEKIKTNIITYFNNHAPIPSTDVSKDEIDEAQIIYSYLKSNNCFYFIIPEKWLNTEKHSSIDVAVSKLLRDVRQGCPKSRGK</sequence>
<evidence type="ECO:0000256" key="4">
    <source>
        <dbReference type="ARBA" id="ARBA00022881"/>
    </source>
</evidence>
<dbReference type="Pfam" id="PF01541">
    <property type="entry name" value="GIY-YIG"/>
    <property type="match status" value="1"/>
</dbReference>
<evidence type="ECO:0000256" key="5">
    <source>
        <dbReference type="ARBA" id="ARBA00023204"/>
    </source>
</evidence>
<keyword evidence="8" id="KW-0347">Helicase</keyword>
<feature type="domain" description="GIY-YIG" evidence="7">
    <location>
        <begin position="1"/>
        <end position="73"/>
    </location>
</feature>
<evidence type="ECO:0000313" key="9">
    <source>
        <dbReference type="Proteomes" id="UP000321555"/>
    </source>
</evidence>
<keyword evidence="8" id="KW-0067">ATP-binding</keyword>
<dbReference type="PROSITE" id="PS50164">
    <property type="entry name" value="GIY_YIG"/>
    <property type="match status" value="1"/>
</dbReference>
<evidence type="ECO:0000259" key="7">
    <source>
        <dbReference type="PROSITE" id="PS50164"/>
    </source>
</evidence>
<dbReference type="FunFam" id="3.40.1440.10:FF:000001">
    <property type="entry name" value="UvrABC system protein C"/>
    <property type="match status" value="1"/>
</dbReference>
<keyword evidence="9" id="KW-1185">Reference proteome</keyword>
<evidence type="ECO:0000259" key="6">
    <source>
        <dbReference type="PROSITE" id="PS50151"/>
    </source>
</evidence>
<keyword evidence="3" id="KW-0228">DNA excision</keyword>
<dbReference type="InterPro" id="IPR001943">
    <property type="entry name" value="UVR_dom"/>
</dbReference>
<keyword evidence="5" id="KW-0234">DNA repair</keyword>
<dbReference type="AlphaFoldDB" id="A0A5B8Z8Z7"/>
<evidence type="ECO:0000256" key="1">
    <source>
        <dbReference type="ARBA" id="ARBA00022490"/>
    </source>
</evidence>
<dbReference type="InterPro" id="IPR050066">
    <property type="entry name" value="UvrABC_protein_C"/>
</dbReference>
<dbReference type="InterPro" id="IPR047296">
    <property type="entry name" value="GIY-YIG_UvrC_Cho"/>
</dbReference>
<proteinExistence type="predicted"/>
<reference evidence="9" key="1">
    <citation type="submission" date="2019-08" db="EMBL/GenBank/DDBJ databases">
        <authorList>
            <person name="Zheng X."/>
        </authorList>
    </citation>
    <scope>NUCLEOTIDE SEQUENCE [LARGE SCALE GENOMIC DNA]</scope>
    <source>
        <strain evidence="9">FJAT-25496</strain>
    </source>
</reference>
<dbReference type="GO" id="GO:0004386">
    <property type="term" value="F:helicase activity"/>
    <property type="evidence" value="ECO:0007669"/>
    <property type="project" value="UniProtKB-KW"/>
</dbReference>
<gene>
    <name evidence="8" type="ORF">FSZ17_20405</name>
</gene>
<evidence type="ECO:0000256" key="2">
    <source>
        <dbReference type="ARBA" id="ARBA00022763"/>
    </source>
</evidence>